<dbReference type="GO" id="GO:0008270">
    <property type="term" value="F:zinc ion binding"/>
    <property type="evidence" value="ECO:0007669"/>
    <property type="project" value="InterPro"/>
</dbReference>
<keyword evidence="6" id="KW-0862">Zinc</keyword>
<dbReference type="PANTHER" id="PTHR11086:SF18">
    <property type="entry name" value="DEOXYCYTIDYLATE DEAMINASE"/>
    <property type="match status" value="1"/>
</dbReference>
<dbReference type="PROSITE" id="PS51747">
    <property type="entry name" value="CYT_DCMP_DEAMINASES_2"/>
    <property type="match status" value="2"/>
</dbReference>
<keyword evidence="4" id="KW-0545">Nucleotide biosynthesis</keyword>
<evidence type="ECO:0000256" key="6">
    <source>
        <dbReference type="ARBA" id="ARBA00022833"/>
    </source>
</evidence>
<dbReference type="InterPro" id="IPR035105">
    <property type="entry name" value="Deoxycytidylate_deaminase_dom"/>
</dbReference>
<dbReference type="InterPro" id="IPR002125">
    <property type="entry name" value="CMP_dCMP_dom"/>
</dbReference>
<gene>
    <name evidence="14" type="primary">LOC117644608</name>
</gene>
<reference evidence="14" key="1">
    <citation type="submission" date="2025-08" db="UniProtKB">
        <authorList>
            <consortium name="RefSeq"/>
        </authorList>
    </citation>
    <scope>IDENTIFICATION</scope>
    <source>
        <tissue evidence="14">Total insect</tissue>
    </source>
</reference>
<comment type="cofactor">
    <cofactor evidence="1">
        <name>Zn(2+)</name>
        <dbReference type="ChEBI" id="CHEBI:29105"/>
    </cofactor>
</comment>
<dbReference type="InterPro" id="IPR015517">
    <property type="entry name" value="dCMP_deaminase-rel"/>
</dbReference>
<dbReference type="GO" id="GO:0009165">
    <property type="term" value="P:nucleotide biosynthetic process"/>
    <property type="evidence" value="ECO:0007669"/>
    <property type="project" value="UniProtKB-KW"/>
</dbReference>
<evidence type="ECO:0000256" key="5">
    <source>
        <dbReference type="ARBA" id="ARBA00022801"/>
    </source>
</evidence>
<dbReference type="CDD" id="cd01286">
    <property type="entry name" value="deoxycytidylate_deaminase"/>
    <property type="match status" value="2"/>
</dbReference>
<organism evidence="14">
    <name type="scientific">Thrips palmi</name>
    <name type="common">Melon thrips</name>
    <dbReference type="NCBI Taxonomy" id="161013"/>
    <lineage>
        <taxon>Eukaryota</taxon>
        <taxon>Metazoa</taxon>
        <taxon>Ecdysozoa</taxon>
        <taxon>Arthropoda</taxon>
        <taxon>Hexapoda</taxon>
        <taxon>Insecta</taxon>
        <taxon>Pterygota</taxon>
        <taxon>Neoptera</taxon>
        <taxon>Paraneoptera</taxon>
        <taxon>Thysanoptera</taxon>
        <taxon>Terebrantia</taxon>
        <taxon>Thripoidea</taxon>
        <taxon>Thripidae</taxon>
        <taxon>Thrips</taxon>
    </lineage>
</organism>
<dbReference type="Proteomes" id="UP000515158">
    <property type="component" value="Unplaced"/>
</dbReference>
<evidence type="ECO:0000256" key="2">
    <source>
        <dbReference type="ARBA" id="ARBA00006576"/>
    </source>
</evidence>
<dbReference type="Pfam" id="PF00383">
    <property type="entry name" value="dCMP_cyt_deam_1"/>
    <property type="match status" value="2"/>
</dbReference>
<feature type="domain" description="CMP/dCMP-type deaminase" evidence="12">
    <location>
        <begin position="62"/>
        <end position="202"/>
    </location>
</feature>
<dbReference type="OrthoDB" id="6710946at2759"/>
<evidence type="ECO:0000256" key="3">
    <source>
        <dbReference type="ARBA" id="ARBA00022723"/>
    </source>
</evidence>
<dbReference type="InterPro" id="IPR016193">
    <property type="entry name" value="Cytidine_deaminase-like"/>
</dbReference>
<keyword evidence="5" id="KW-0378">Hydrolase</keyword>
<dbReference type="GO" id="GO:0005737">
    <property type="term" value="C:cytoplasm"/>
    <property type="evidence" value="ECO:0007669"/>
    <property type="project" value="TreeGrafter"/>
</dbReference>
<dbReference type="SUPFAM" id="SSF53927">
    <property type="entry name" value="Cytidine deaminase-like"/>
    <property type="match status" value="2"/>
</dbReference>
<dbReference type="InParanoid" id="A0A6P8ZM73"/>
<evidence type="ECO:0000256" key="11">
    <source>
        <dbReference type="ARBA" id="ARBA00071625"/>
    </source>
</evidence>
<sequence length="402" mass="45502">MAEMIDDSLMVTMNGDLCPGEMKEEDSPQHEVKEDSQSSLIQLMSAVSIGKTSETNVMSIIDWEEYFMSIAYLVANRSKDPSTQVGACIVNQRKRIVGQGYNGMPRGCSDDEFPWKKVGPDLETKYFYVCHAEMNAIFNKNCDDISNCTIYTILFPCNQCTKTIIQSGISEVVYMCDKNKDKVEAIASMKMLDACNVRYRQLRPSWAGLNIDFKQGLCEIVKIGQSKSIPQPTTQQIDNTKKRQNCLPWDAYFLAISILVAKRSKCPEEQLGACIVNEEKRIVGQGYNGMPQNSRNVFPWRTDSKNILENKILYECHAELNAILNANLQVKGCKLYTITFPCNECAKAIIQSGIKEVIHLKKAEDKDTYVAAQIMFNAAKVTFRQHTPKDEMLYVDFSQIEL</sequence>
<dbReference type="EC" id="3.5.4.12" evidence="8"/>
<dbReference type="GO" id="GO:0004132">
    <property type="term" value="F:dCMP deaminase activity"/>
    <property type="evidence" value="ECO:0007669"/>
    <property type="project" value="UniProtKB-EC"/>
</dbReference>
<dbReference type="InterPro" id="IPR016192">
    <property type="entry name" value="APOBEC/CMP_deaminase_Zn-bd"/>
</dbReference>
<dbReference type="AlphaFoldDB" id="A0A6P8ZM73"/>
<dbReference type="KEGG" id="tpal:117644608"/>
<evidence type="ECO:0000313" key="14">
    <source>
        <dbReference type="RefSeq" id="XP_034240104.1"/>
    </source>
</evidence>
<keyword evidence="13" id="KW-1185">Reference proteome</keyword>
<evidence type="ECO:0000256" key="10">
    <source>
        <dbReference type="ARBA" id="ARBA00052978"/>
    </source>
</evidence>
<comment type="similarity">
    <text evidence="2">Belongs to the cytidine and deoxycytidylate deaminase family.</text>
</comment>
<evidence type="ECO:0000313" key="13">
    <source>
        <dbReference type="Proteomes" id="UP000515158"/>
    </source>
</evidence>
<evidence type="ECO:0000256" key="1">
    <source>
        <dbReference type="ARBA" id="ARBA00001947"/>
    </source>
</evidence>
<accession>A0A6P8ZM73</accession>
<dbReference type="FunFam" id="3.40.140.10:FF:000021">
    <property type="entry name" value="Deoxycytidylate deaminase"/>
    <property type="match status" value="2"/>
</dbReference>
<evidence type="ECO:0000256" key="9">
    <source>
        <dbReference type="ARBA" id="ARBA00041763"/>
    </source>
</evidence>
<dbReference type="RefSeq" id="XP_034240104.1">
    <property type="nucleotide sequence ID" value="XM_034384213.1"/>
</dbReference>
<comment type="function">
    <text evidence="7">Supplies the nucleotide substrate for thymidylate synthetase.</text>
</comment>
<proteinExistence type="inferred from homology"/>
<dbReference type="PROSITE" id="PS00903">
    <property type="entry name" value="CYT_DCMP_DEAMINASES_1"/>
    <property type="match status" value="2"/>
</dbReference>
<evidence type="ECO:0000256" key="8">
    <source>
        <dbReference type="ARBA" id="ARBA00038938"/>
    </source>
</evidence>
<name>A0A6P8ZM73_THRPL</name>
<feature type="domain" description="CMP/dCMP-type deaminase" evidence="12">
    <location>
        <begin position="248"/>
        <end position="383"/>
    </location>
</feature>
<evidence type="ECO:0000256" key="4">
    <source>
        <dbReference type="ARBA" id="ARBA00022727"/>
    </source>
</evidence>
<evidence type="ECO:0000256" key="7">
    <source>
        <dbReference type="ARBA" id="ARBA00037036"/>
    </source>
</evidence>
<evidence type="ECO:0000259" key="12">
    <source>
        <dbReference type="PROSITE" id="PS51747"/>
    </source>
</evidence>
<dbReference type="GeneID" id="117644608"/>
<dbReference type="PANTHER" id="PTHR11086">
    <property type="entry name" value="DEOXYCYTIDYLATE DEAMINASE-RELATED"/>
    <property type="match status" value="1"/>
</dbReference>
<dbReference type="Gene3D" id="3.40.140.10">
    <property type="entry name" value="Cytidine Deaminase, domain 2"/>
    <property type="match status" value="2"/>
</dbReference>
<comment type="catalytic activity">
    <reaction evidence="10">
        <text>dCMP + H2O + H(+) = dUMP + NH4(+)</text>
        <dbReference type="Rhea" id="RHEA:22924"/>
        <dbReference type="ChEBI" id="CHEBI:15377"/>
        <dbReference type="ChEBI" id="CHEBI:15378"/>
        <dbReference type="ChEBI" id="CHEBI:28938"/>
        <dbReference type="ChEBI" id="CHEBI:57566"/>
        <dbReference type="ChEBI" id="CHEBI:246422"/>
        <dbReference type="EC" id="3.5.4.12"/>
    </reaction>
</comment>
<protein>
    <recommendedName>
        <fullName evidence="11">Probable deoxycytidylate deaminase</fullName>
        <ecNumber evidence="8">3.5.4.12</ecNumber>
    </recommendedName>
    <alternativeName>
        <fullName evidence="9">dCMP deaminase</fullName>
    </alternativeName>
</protein>
<keyword evidence="3" id="KW-0479">Metal-binding</keyword>